<dbReference type="InterPro" id="IPR011990">
    <property type="entry name" value="TPR-like_helical_dom_sf"/>
</dbReference>
<dbReference type="Gene3D" id="1.25.40.10">
    <property type="entry name" value="Tetratricopeptide repeat domain"/>
    <property type="match status" value="1"/>
</dbReference>
<accession>A0A6F8ZG70</accession>
<protein>
    <submittedName>
        <fullName evidence="1">TPR_REGION domain-containing protein</fullName>
    </submittedName>
</protein>
<sequence length="265" mass="27864">MAPRLILLLAVGLWLWSGCGPAAYLVPASAGGSPGARAGQQAVERRFQEARQALWRAAADEEAVIRAHPDWAPAHARLAAILWEAGQPKAALAEAQVAAALDPASATDGDNLAWLALKAGQPVLAQQAVAAVLARHPADAEARVLQAQLAERAGDRAAAVRALEAALLAGGPQGPVYEAWGRLYQAEGRWNLAAAYYLDAQAAAPGWWRPPYDLAVVAVHQGRTARAVTDLKAALADNPLAGAAWTLLDRLPRTRTVSTPPAQRH</sequence>
<dbReference type="Pfam" id="PF13432">
    <property type="entry name" value="TPR_16"/>
    <property type="match status" value="2"/>
</dbReference>
<gene>
    <name evidence="1" type="ORF">R50_1242</name>
</gene>
<proteinExistence type="predicted"/>
<dbReference type="SUPFAM" id="SSF48452">
    <property type="entry name" value="TPR-like"/>
    <property type="match status" value="1"/>
</dbReference>
<reference evidence="1 2" key="1">
    <citation type="submission" date="2020-02" db="EMBL/GenBank/DDBJ databases">
        <authorList>
            <person name="Hogendoorn C."/>
        </authorList>
    </citation>
    <scope>NUCLEOTIDE SEQUENCE [LARGE SCALE GENOMIC DNA]</scope>
    <source>
        <strain evidence="1">R501</strain>
    </source>
</reference>
<organism evidence="1 2">
    <name type="scientific">Candidatus Hydrogenisulfobacillus filiaventi</name>
    <dbReference type="NCBI Taxonomy" id="2707344"/>
    <lineage>
        <taxon>Bacteria</taxon>
        <taxon>Bacillati</taxon>
        <taxon>Bacillota</taxon>
        <taxon>Clostridia</taxon>
        <taxon>Eubacteriales</taxon>
        <taxon>Clostridiales Family XVII. Incertae Sedis</taxon>
        <taxon>Candidatus Hydrogenisulfobacillus</taxon>
    </lineage>
</organism>
<dbReference type="KEGG" id="hfv:R50_1242"/>
<evidence type="ECO:0000313" key="2">
    <source>
        <dbReference type="Proteomes" id="UP000503399"/>
    </source>
</evidence>
<name>A0A6F8ZG70_9FIRM</name>
<dbReference type="Proteomes" id="UP000503399">
    <property type="component" value="Chromosome"/>
</dbReference>
<dbReference type="EMBL" id="LR778114">
    <property type="protein sequence ID" value="CAB1128748.1"/>
    <property type="molecule type" value="Genomic_DNA"/>
</dbReference>
<dbReference type="AlphaFoldDB" id="A0A6F8ZG70"/>
<dbReference type="PROSITE" id="PS51257">
    <property type="entry name" value="PROKAR_LIPOPROTEIN"/>
    <property type="match status" value="1"/>
</dbReference>
<keyword evidence="2" id="KW-1185">Reference proteome</keyword>
<evidence type="ECO:0000313" key="1">
    <source>
        <dbReference type="EMBL" id="CAB1128748.1"/>
    </source>
</evidence>